<dbReference type="EMBL" id="SJPQ01000002">
    <property type="protein sequence ID" value="TWT88557.1"/>
    <property type="molecule type" value="Genomic_DNA"/>
</dbReference>
<dbReference type="AlphaFoldDB" id="A0A5C5ZNR7"/>
<gene>
    <name evidence="1" type="ORF">Mal64_20410</name>
</gene>
<dbReference type="Proteomes" id="UP000315440">
    <property type="component" value="Unassembled WGS sequence"/>
</dbReference>
<sequence length="57" mass="6236">MRITRAAAWRFIARGSVKRGRGAATTGDALREPLKWQSLSASVSRQIDGKKMAPHAD</sequence>
<reference evidence="1 2" key="1">
    <citation type="submission" date="2019-02" db="EMBL/GenBank/DDBJ databases">
        <title>Deep-cultivation of Planctomycetes and their phenomic and genomic characterization uncovers novel biology.</title>
        <authorList>
            <person name="Wiegand S."/>
            <person name="Jogler M."/>
            <person name="Boedeker C."/>
            <person name="Pinto D."/>
            <person name="Vollmers J."/>
            <person name="Rivas-Marin E."/>
            <person name="Kohn T."/>
            <person name="Peeters S.H."/>
            <person name="Heuer A."/>
            <person name="Rast P."/>
            <person name="Oberbeckmann S."/>
            <person name="Bunk B."/>
            <person name="Jeske O."/>
            <person name="Meyerdierks A."/>
            <person name="Storesund J.E."/>
            <person name="Kallscheuer N."/>
            <person name="Luecker S."/>
            <person name="Lage O.M."/>
            <person name="Pohl T."/>
            <person name="Merkel B.J."/>
            <person name="Hornburger P."/>
            <person name="Mueller R.-W."/>
            <person name="Bruemmer F."/>
            <person name="Labrenz M."/>
            <person name="Spormann A.M."/>
            <person name="Op Den Camp H."/>
            <person name="Overmann J."/>
            <person name="Amann R."/>
            <person name="Jetten M.S.M."/>
            <person name="Mascher T."/>
            <person name="Medema M.H."/>
            <person name="Devos D.P."/>
            <person name="Kaster A.-K."/>
            <person name="Ovreas L."/>
            <person name="Rohde M."/>
            <person name="Galperin M.Y."/>
            <person name="Jogler C."/>
        </authorList>
    </citation>
    <scope>NUCLEOTIDE SEQUENCE [LARGE SCALE GENOMIC DNA]</scope>
    <source>
        <strain evidence="1 2">Mal64</strain>
    </source>
</reference>
<organism evidence="1 2">
    <name type="scientific">Pseudobythopirellula maris</name>
    <dbReference type="NCBI Taxonomy" id="2527991"/>
    <lineage>
        <taxon>Bacteria</taxon>
        <taxon>Pseudomonadati</taxon>
        <taxon>Planctomycetota</taxon>
        <taxon>Planctomycetia</taxon>
        <taxon>Pirellulales</taxon>
        <taxon>Lacipirellulaceae</taxon>
        <taxon>Pseudobythopirellula</taxon>
    </lineage>
</organism>
<protein>
    <submittedName>
        <fullName evidence="1">Uncharacterized protein</fullName>
    </submittedName>
</protein>
<accession>A0A5C5ZNR7</accession>
<proteinExistence type="predicted"/>
<evidence type="ECO:0000313" key="1">
    <source>
        <dbReference type="EMBL" id="TWT88557.1"/>
    </source>
</evidence>
<keyword evidence="2" id="KW-1185">Reference proteome</keyword>
<name>A0A5C5ZNR7_9BACT</name>
<comment type="caution">
    <text evidence="1">The sequence shown here is derived from an EMBL/GenBank/DDBJ whole genome shotgun (WGS) entry which is preliminary data.</text>
</comment>
<dbReference type="RefSeq" id="WP_197525634.1">
    <property type="nucleotide sequence ID" value="NZ_SJPQ01000002.1"/>
</dbReference>
<evidence type="ECO:0000313" key="2">
    <source>
        <dbReference type="Proteomes" id="UP000315440"/>
    </source>
</evidence>